<feature type="modified residue" description="4-aspartylphosphate" evidence="6">
    <location>
        <position position="68"/>
    </location>
</feature>
<protein>
    <submittedName>
        <fullName evidence="8">Response regulator receiver domain-containing protein</fullName>
    </submittedName>
</protein>
<dbReference type="SUPFAM" id="SSF52172">
    <property type="entry name" value="CheY-like"/>
    <property type="match status" value="1"/>
</dbReference>
<evidence type="ECO:0000256" key="2">
    <source>
        <dbReference type="ARBA" id="ARBA00023012"/>
    </source>
</evidence>
<dbReference type="PANTHER" id="PTHR44591:SF3">
    <property type="entry name" value="RESPONSE REGULATORY DOMAIN-CONTAINING PROTEIN"/>
    <property type="match status" value="1"/>
</dbReference>
<reference evidence="8 9" key="1">
    <citation type="submission" date="2016-10" db="EMBL/GenBank/DDBJ databases">
        <authorList>
            <person name="de Groot N.N."/>
        </authorList>
    </citation>
    <scope>NUCLEOTIDE SEQUENCE [LARGE SCALE GENOMIC DNA]</scope>
    <source>
        <strain evidence="8 9">DSM 43019</strain>
    </source>
</reference>
<dbReference type="GO" id="GO:0003677">
    <property type="term" value="F:DNA binding"/>
    <property type="evidence" value="ECO:0007669"/>
    <property type="project" value="UniProtKB-KW"/>
</dbReference>
<sequence length="139" mass="14913">MTAMMDIAPVLPRTASGPMVLVVDDDEDVRDLVAFKLQMAGYRTATAGDGCTALTLITETRPDLVVMDIAMPGMDGVSVCFRMHADPATAEIPVIMLSGMATETDIDLAYVSGAEEYLAKPVNPGELVRLVSWLLPRRA</sequence>
<keyword evidence="1 6" id="KW-0597">Phosphoprotein</keyword>
<feature type="domain" description="Response regulatory" evidence="7">
    <location>
        <begin position="19"/>
        <end position="135"/>
    </location>
</feature>
<evidence type="ECO:0000256" key="5">
    <source>
        <dbReference type="ARBA" id="ARBA00023163"/>
    </source>
</evidence>
<keyword evidence="3" id="KW-0805">Transcription regulation</keyword>
<evidence type="ECO:0000256" key="3">
    <source>
        <dbReference type="ARBA" id="ARBA00023015"/>
    </source>
</evidence>
<evidence type="ECO:0000313" key="8">
    <source>
        <dbReference type="EMBL" id="SFE49995.1"/>
    </source>
</evidence>
<evidence type="ECO:0000256" key="4">
    <source>
        <dbReference type="ARBA" id="ARBA00023125"/>
    </source>
</evidence>
<name>A0A1I2B1E0_9ACTN</name>
<dbReference type="GO" id="GO:0000160">
    <property type="term" value="P:phosphorelay signal transduction system"/>
    <property type="evidence" value="ECO:0007669"/>
    <property type="project" value="UniProtKB-KW"/>
</dbReference>
<dbReference type="FunFam" id="3.40.50.2300:FF:000001">
    <property type="entry name" value="DNA-binding response regulator PhoB"/>
    <property type="match status" value="1"/>
</dbReference>
<dbReference type="Pfam" id="PF00072">
    <property type="entry name" value="Response_reg"/>
    <property type="match status" value="1"/>
</dbReference>
<evidence type="ECO:0000259" key="7">
    <source>
        <dbReference type="PROSITE" id="PS50110"/>
    </source>
</evidence>
<organism evidence="8 9">
    <name type="scientific">Actinoplanes philippinensis</name>
    <dbReference type="NCBI Taxonomy" id="35752"/>
    <lineage>
        <taxon>Bacteria</taxon>
        <taxon>Bacillati</taxon>
        <taxon>Actinomycetota</taxon>
        <taxon>Actinomycetes</taxon>
        <taxon>Micromonosporales</taxon>
        <taxon>Micromonosporaceae</taxon>
        <taxon>Actinoplanes</taxon>
    </lineage>
</organism>
<dbReference type="EMBL" id="FONV01000002">
    <property type="protein sequence ID" value="SFE49995.1"/>
    <property type="molecule type" value="Genomic_DNA"/>
</dbReference>
<evidence type="ECO:0000313" key="9">
    <source>
        <dbReference type="Proteomes" id="UP000199645"/>
    </source>
</evidence>
<dbReference type="AlphaFoldDB" id="A0A1I2B1E0"/>
<keyword evidence="2" id="KW-0902">Two-component regulatory system</keyword>
<dbReference type="PANTHER" id="PTHR44591">
    <property type="entry name" value="STRESS RESPONSE REGULATOR PROTEIN 1"/>
    <property type="match status" value="1"/>
</dbReference>
<dbReference type="SMART" id="SM00448">
    <property type="entry name" value="REC"/>
    <property type="match status" value="1"/>
</dbReference>
<dbReference type="STRING" id="35752.SAMN05421541_10261"/>
<dbReference type="InterPro" id="IPR011006">
    <property type="entry name" value="CheY-like_superfamily"/>
</dbReference>
<dbReference type="InterPro" id="IPR050595">
    <property type="entry name" value="Bact_response_regulator"/>
</dbReference>
<keyword evidence="9" id="KW-1185">Reference proteome</keyword>
<dbReference type="Proteomes" id="UP000199645">
    <property type="component" value="Unassembled WGS sequence"/>
</dbReference>
<keyword evidence="5" id="KW-0804">Transcription</keyword>
<gene>
    <name evidence="8" type="ORF">SAMN05421541_10261</name>
</gene>
<keyword evidence="4" id="KW-0238">DNA-binding</keyword>
<proteinExistence type="predicted"/>
<evidence type="ECO:0000256" key="6">
    <source>
        <dbReference type="PROSITE-ProRule" id="PRU00169"/>
    </source>
</evidence>
<accession>A0A1I2B1E0</accession>
<dbReference type="PROSITE" id="PS50110">
    <property type="entry name" value="RESPONSE_REGULATORY"/>
    <property type="match status" value="1"/>
</dbReference>
<dbReference type="Gene3D" id="3.40.50.2300">
    <property type="match status" value="1"/>
</dbReference>
<evidence type="ECO:0000256" key="1">
    <source>
        <dbReference type="ARBA" id="ARBA00022553"/>
    </source>
</evidence>
<dbReference type="InterPro" id="IPR001789">
    <property type="entry name" value="Sig_transdc_resp-reg_receiver"/>
</dbReference>